<comment type="caution">
    <text evidence="2">The sequence shown here is derived from an EMBL/GenBank/DDBJ whole genome shotgun (WGS) entry which is preliminary data.</text>
</comment>
<feature type="transmembrane region" description="Helical" evidence="1">
    <location>
        <begin position="223"/>
        <end position="243"/>
    </location>
</feature>
<keyword evidence="1" id="KW-1133">Transmembrane helix</keyword>
<proteinExistence type="predicted"/>
<feature type="transmembrane region" description="Helical" evidence="1">
    <location>
        <begin position="115"/>
        <end position="134"/>
    </location>
</feature>
<evidence type="ECO:0008006" key="4">
    <source>
        <dbReference type="Google" id="ProtNLM"/>
    </source>
</evidence>
<feature type="transmembrane region" description="Helical" evidence="1">
    <location>
        <begin position="199"/>
        <end position="216"/>
    </location>
</feature>
<feature type="transmembrane region" description="Helical" evidence="1">
    <location>
        <begin position="249"/>
        <end position="268"/>
    </location>
</feature>
<dbReference type="EMBL" id="JBHSMH010000001">
    <property type="protein sequence ID" value="MFC5467121.1"/>
    <property type="molecule type" value="Genomic_DNA"/>
</dbReference>
<keyword evidence="3" id="KW-1185">Reference proteome</keyword>
<protein>
    <recommendedName>
        <fullName evidence="4">DUF2157 domain-containing protein</fullName>
    </recommendedName>
</protein>
<keyword evidence="1" id="KW-0472">Membrane</keyword>
<accession>A0ABW0LR14</accession>
<feature type="transmembrane region" description="Helical" evidence="1">
    <location>
        <begin position="146"/>
        <end position="163"/>
    </location>
</feature>
<dbReference type="RefSeq" id="WP_209747498.1">
    <property type="nucleotide sequence ID" value="NZ_JBHSMH010000001.1"/>
</dbReference>
<feature type="transmembrane region" description="Helical" evidence="1">
    <location>
        <begin position="170"/>
        <end position="187"/>
    </location>
</feature>
<evidence type="ECO:0000256" key="1">
    <source>
        <dbReference type="SAM" id="Phobius"/>
    </source>
</evidence>
<reference evidence="3" key="1">
    <citation type="journal article" date="2019" name="Int. J. Syst. Evol. Microbiol.">
        <title>The Global Catalogue of Microorganisms (GCM) 10K type strain sequencing project: providing services to taxonomists for standard genome sequencing and annotation.</title>
        <authorList>
            <consortium name="The Broad Institute Genomics Platform"/>
            <consortium name="The Broad Institute Genome Sequencing Center for Infectious Disease"/>
            <person name="Wu L."/>
            <person name="Ma J."/>
        </authorList>
    </citation>
    <scope>NUCLEOTIDE SEQUENCE [LARGE SCALE GENOMIC DNA]</scope>
    <source>
        <strain evidence="3">CCUG 57113</strain>
    </source>
</reference>
<evidence type="ECO:0000313" key="3">
    <source>
        <dbReference type="Proteomes" id="UP001596105"/>
    </source>
</evidence>
<evidence type="ECO:0000313" key="2">
    <source>
        <dbReference type="EMBL" id="MFC5467121.1"/>
    </source>
</evidence>
<feature type="transmembrane region" description="Helical" evidence="1">
    <location>
        <begin position="64"/>
        <end position="81"/>
    </location>
</feature>
<name>A0ABW0LR14_9BACL</name>
<organism evidence="2 3">
    <name type="scientific">Cohnella suwonensis</name>
    <dbReference type="NCBI Taxonomy" id="696072"/>
    <lineage>
        <taxon>Bacteria</taxon>
        <taxon>Bacillati</taxon>
        <taxon>Bacillota</taxon>
        <taxon>Bacilli</taxon>
        <taxon>Bacillales</taxon>
        <taxon>Paenibacillaceae</taxon>
        <taxon>Cohnella</taxon>
    </lineage>
</organism>
<feature type="transmembrane region" description="Helical" evidence="1">
    <location>
        <begin position="87"/>
        <end position="103"/>
    </location>
</feature>
<sequence>MADPNEEKRDMIVKEIESWRRNKLLPEQYCDFLQNIYLDDLNERPLGPIGNAVKKIGQASGKQWLLSFGSFALICVVVLHFSAFHPLLQIGLTVAAAAALTVIGARLRESAPIRAWLSTGAGMAFFAGVGYGIVELNGWRSESGTEWLIGCCAFVWIASGLALKSSILQGGGWLAAISLYALLLSSHVPDPGIAEVQVFWLPASLLFAWLSWYLHVKFKSAGAVLFATALVLWFMPEVYSALYGIGEKWIQAEIVAKILVAGLGMFRLRKQWMEWVA</sequence>
<gene>
    <name evidence="2" type="ORF">ACFPPD_00190</name>
</gene>
<keyword evidence="1" id="KW-0812">Transmembrane</keyword>
<dbReference type="Proteomes" id="UP001596105">
    <property type="component" value="Unassembled WGS sequence"/>
</dbReference>